<gene>
    <name evidence="6" type="ORF">HPB48_020841</name>
</gene>
<keyword evidence="7" id="KW-1185">Reference proteome</keyword>
<dbReference type="InterPro" id="IPR000819">
    <property type="entry name" value="Peptidase_M17_C"/>
</dbReference>
<evidence type="ECO:0000259" key="5">
    <source>
        <dbReference type="PROSITE" id="PS00631"/>
    </source>
</evidence>
<proteinExistence type="inferred from homology"/>
<accession>A0A9J6FE51</accession>
<dbReference type="GO" id="GO:0030145">
    <property type="term" value="F:manganese ion binding"/>
    <property type="evidence" value="ECO:0007669"/>
    <property type="project" value="InterPro"/>
</dbReference>
<protein>
    <recommendedName>
        <fullName evidence="5">Cytosol aminopeptidase domain-containing protein</fullName>
    </recommendedName>
</protein>
<dbReference type="PROSITE" id="PS00631">
    <property type="entry name" value="CYTOSOL_AP"/>
    <property type="match status" value="1"/>
</dbReference>
<dbReference type="Proteomes" id="UP000821853">
    <property type="component" value="Chromosome 1"/>
</dbReference>
<dbReference type="PANTHER" id="PTHR11963:SF48">
    <property type="entry name" value="DIPEPTIDASE B, ISOFORM A"/>
    <property type="match status" value="1"/>
</dbReference>
<feature type="domain" description="Cytosol aminopeptidase" evidence="5">
    <location>
        <begin position="353"/>
        <end position="360"/>
    </location>
</feature>
<dbReference type="GO" id="GO:0005737">
    <property type="term" value="C:cytoplasm"/>
    <property type="evidence" value="ECO:0007669"/>
    <property type="project" value="InterPro"/>
</dbReference>
<evidence type="ECO:0000256" key="3">
    <source>
        <dbReference type="ARBA" id="ARBA00022670"/>
    </source>
</evidence>
<name>A0A9J6FE51_HAELO</name>
<dbReference type="OMA" id="ISCFKAP"/>
<evidence type="ECO:0000313" key="7">
    <source>
        <dbReference type="Proteomes" id="UP000821853"/>
    </source>
</evidence>
<comment type="caution">
    <text evidence="6">The sequence shown here is derived from an EMBL/GenBank/DDBJ whole genome shotgun (WGS) entry which is preliminary data.</text>
</comment>
<sequence length="525" mass="56795">MAPVPSLLFPVSLESAESADFDSVVIVGTGLDADHLEGGLLEKYREPLKAHKEVDPKAEEEVFVLGLSDKFPVRRLVFSPTGPLNRDYDDVRAFVDAACKGVKRATAAGSSRPLVVLPNKHTPFTSYHVATVLGALHGLYVPLEIREDVPSRKQKVTRLGFANFPIPLPSHDKSFDRALAIERGRIVCRDIGGSDPERMAPPRVVEYVEHVFKDSPVQVRVISDREQILKEYPLLAAVDRATRGVPRHQCRMIHLTYVPDGPINKTIFLVGKGVTYDTGGADVKAGGHMAGMHRDKCGAAAVAGFFKVLSELRPKGVKVYGAMAMVRNSIGSECYVSDEIITSRAGVRIRIGNTDAEGRMAMADVLSEYKDKALHEVEPRIFTIATLTGHACVAVGDGYSIILDNGPARSNAVSLLMVAAGDEVGDMFEVSTIRREDYAFVRGPSEYEDLLQCNSEPSSRTPRGHQMPAAFLVRASGLDKHGLDSAQPLCYSHIDIAASSGPYPGVPTGAPIAALTQAFLQEGGR</sequence>
<dbReference type="Gene3D" id="3.40.630.10">
    <property type="entry name" value="Zn peptidases"/>
    <property type="match status" value="1"/>
</dbReference>
<evidence type="ECO:0000256" key="2">
    <source>
        <dbReference type="ARBA" id="ARBA00022438"/>
    </source>
</evidence>
<dbReference type="PANTHER" id="PTHR11963">
    <property type="entry name" value="LEUCINE AMINOPEPTIDASE-RELATED"/>
    <property type="match status" value="1"/>
</dbReference>
<dbReference type="AlphaFoldDB" id="A0A9J6FE51"/>
<dbReference type="GO" id="GO:0070006">
    <property type="term" value="F:metalloaminopeptidase activity"/>
    <property type="evidence" value="ECO:0007669"/>
    <property type="project" value="InterPro"/>
</dbReference>
<dbReference type="PRINTS" id="PR00481">
    <property type="entry name" value="LAMNOPPTDASE"/>
</dbReference>
<keyword evidence="2" id="KW-0031">Aminopeptidase</keyword>
<keyword evidence="3" id="KW-0645">Protease</keyword>
<keyword evidence="4" id="KW-0378">Hydrolase</keyword>
<dbReference type="Pfam" id="PF00883">
    <property type="entry name" value="Peptidase_M17"/>
    <property type="match status" value="1"/>
</dbReference>
<comment type="similarity">
    <text evidence="1">Belongs to the peptidase M17 family.</text>
</comment>
<dbReference type="VEuPathDB" id="VectorBase:HLOH_042778"/>
<evidence type="ECO:0000256" key="1">
    <source>
        <dbReference type="ARBA" id="ARBA00009528"/>
    </source>
</evidence>
<organism evidence="6 7">
    <name type="scientific">Haemaphysalis longicornis</name>
    <name type="common">Bush tick</name>
    <dbReference type="NCBI Taxonomy" id="44386"/>
    <lineage>
        <taxon>Eukaryota</taxon>
        <taxon>Metazoa</taxon>
        <taxon>Ecdysozoa</taxon>
        <taxon>Arthropoda</taxon>
        <taxon>Chelicerata</taxon>
        <taxon>Arachnida</taxon>
        <taxon>Acari</taxon>
        <taxon>Parasitiformes</taxon>
        <taxon>Ixodida</taxon>
        <taxon>Ixodoidea</taxon>
        <taxon>Ixodidae</taxon>
        <taxon>Haemaphysalinae</taxon>
        <taxon>Haemaphysalis</taxon>
    </lineage>
</organism>
<dbReference type="GO" id="GO:0006508">
    <property type="term" value="P:proteolysis"/>
    <property type="evidence" value="ECO:0007669"/>
    <property type="project" value="UniProtKB-KW"/>
</dbReference>
<dbReference type="SUPFAM" id="SSF53187">
    <property type="entry name" value="Zn-dependent exopeptidases"/>
    <property type="match status" value="1"/>
</dbReference>
<dbReference type="EMBL" id="JABSTR010000001">
    <property type="protein sequence ID" value="KAH9361171.1"/>
    <property type="molecule type" value="Genomic_DNA"/>
</dbReference>
<dbReference type="InterPro" id="IPR011356">
    <property type="entry name" value="Leucine_aapep/pepB"/>
</dbReference>
<dbReference type="OrthoDB" id="10041421at2759"/>
<evidence type="ECO:0000256" key="4">
    <source>
        <dbReference type="ARBA" id="ARBA00022801"/>
    </source>
</evidence>
<reference evidence="6 7" key="1">
    <citation type="journal article" date="2020" name="Cell">
        <title>Large-Scale Comparative Analyses of Tick Genomes Elucidate Their Genetic Diversity and Vector Capacities.</title>
        <authorList>
            <consortium name="Tick Genome and Microbiome Consortium (TIGMIC)"/>
            <person name="Jia N."/>
            <person name="Wang J."/>
            <person name="Shi W."/>
            <person name="Du L."/>
            <person name="Sun Y."/>
            <person name="Zhan W."/>
            <person name="Jiang J.F."/>
            <person name="Wang Q."/>
            <person name="Zhang B."/>
            <person name="Ji P."/>
            <person name="Bell-Sakyi L."/>
            <person name="Cui X.M."/>
            <person name="Yuan T.T."/>
            <person name="Jiang B.G."/>
            <person name="Yang W.F."/>
            <person name="Lam T.T."/>
            <person name="Chang Q.C."/>
            <person name="Ding S.J."/>
            <person name="Wang X.J."/>
            <person name="Zhu J.G."/>
            <person name="Ruan X.D."/>
            <person name="Zhao L."/>
            <person name="Wei J.T."/>
            <person name="Ye R.Z."/>
            <person name="Que T.C."/>
            <person name="Du C.H."/>
            <person name="Zhou Y.H."/>
            <person name="Cheng J.X."/>
            <person name="Dai P.F."/>
            <person name="Guo W.B."/>
            <person name="Han X.H."/>
            <person name="Huang E.J."/>
            <person name="Li L.F."/>
            <person name="Wei W."/>
            <person name="Gao Y.C."/>
            <person name="Liu J.Z."/>
            <person name="Shao H.Z."/>
            <person name="Wang X."/>
            <person name="Wang C.C."/>
            <person name="Yang T.C."/>
            <person name="Huo Q.B."/>
            <person name="Li W."/>
            <person name="Chen H.Y."/>
            <person name="Chen S.E."/>
            <person name="Zhou L.G."/>
            <person name="Ni X.B."/>
            <person name="Tian J.H."/>
            <person name="Sheng Y."/>
            <person name="Liu T."/>
            <person name="Pan Y.S."/>
            <person name="Xia L.Y."/>
            <person name="Li J."/>
            <person name="Zhao F."/>
            <person name="Cao W.C."/>
        </authorList>
    </citation>
    <scope>NUCLEOTIDE SEQUENCE [LARGE SCALE GENOMIC DNA]</scope>
    <source>
        <strain evidence="6">HaeL-2018</strain>
    </source>
</reference>
<evidence type="ECO:0000313" key="6">
    <source>
        <dbReference type="EMBL" id="KAH9361171.1"/>
    </source>
</evidence>
<dbReference type="CDD" id="cd00433">
    <property type="entry name" value="Peptidase_M17"/>
    <property type="match status" value="1"/>
</dbReference>